<dbReference type="RefSeq" id="WP_058442542.1">
    <property type="nucleotide sequence ID" value="NZ_CAAAHU010000004.1"/>
</dbReference>
<keyword evidence="3 6" id="KW-0564">Palmitate</keyword>
<comment type="function">
    <text evidence="6">Together with LptD, is involved in the assembly of lipopolysaccharide (LPS) at the surface of the outer membrane. Required for the proper assembly of LptD. Binds LPS and may serve as the LPS recognition site at the outer membrane.</text>
</comment>
<keyword evidence="1 6" id="KW-0732">Signal</keyword>
<proteinExistence type="inferred from homology"/>
<protein>
    <recommendedName>
        <fullName evidence="6">LPS-assembly lipoprotein LptE</fullName>
    </recommendedName>
</protein>
<name>A0A0W0S473_9GAMM</name>
<dbReference type="GO" id="GO:0015920">
    <property type="term" value="P:lipopolysaccharide transport"/>
    <property type="evidence" value="ECO:0007669"/>
    <property type="project" value="TreeGrafter"/>
</dbReference>
<sequence length="169" mass="19207">MRRLFLCLIITLLASCGFHLRGMADIPSWLNNIAIVIQDAHRDLQNLLKEQLEAYKLVVTEDSAQADYLLIIEKDSYRQEITNISASTAPRQYLLIYNVQFSLTQAKGRPIISSSHVIVTRQITINNDRILGSDAEETLLKNEMRADAAMQIINRLSQAKNRYASSKSR</sequence>
<evidence type="ECO:0000256" key="5">
    <source>
        <dbReference type="ARBA" id="ARBA00023288"/>
    </source>
</evidence>
<dbReference type="GO" id="GO:1990351">
    <property type="term" value="C:transporter complex"/>
    <property type="evidence" value="ECO:0007669"/>
    <property type="project" value="TreeGrafter"/>
</dbReference>
<dbReference type="Proteomes" id="UP000054742">
    <property type="component" value="Unassembled WGS sequence"/>
</dbReference>
<keyword evidence="5 6" id="KW-0449">Lipoprotein</keyword>
<dbReference type="GO" id="GO:0009279">
    <property type="term" value="C:cell outer membrane"/>
    <property type="evidence" value="ECO:0007669"/>
    <property type="project" value="UniProtKB-SubCell"/>
</dbReference>
<dbReference type="PATRIC" id="fig|29422.6.peg.2733"/>
<dbReference type="PANTHER" id="PTHR38098:SF1">
    <property type="entry name" value="LPS-ASSEMBLY LIPOPROTEIN LPTE"/>
    <property type="match status" value="1"/>
</dbReference>
<keyword evidence="4 6" id="KW-0998">Cell outer membrane</keyword>
<gene>
    <name evidence="7" type="primary">rlpB</name>
    <name evidence="6" type="synonym">lptE</name>
    <name evidence="7" type="ORF">Lbru_2570</name>
</gene>
<evidence type="ECO:0000256" key="3">
    <source>
        <dbReference type="ARBA" id="ARBA00023139"/>
    </source>
</evidence>
<organism evidence="7 8">
    <name type="scientific">Legionella brunensis</name>
    <dbReference type="NCBI Taxonomy" id="29422"/>
    <lineage>
        <taxon>Bacteria</taxon>
        <taxon>Pseudomonadati</taxon>
        <taxon>Pseudomonadota</taxon>
        <taxon>Gammaproteobacteria</taxon>
        <taxon>Legionellales</taxon>
        <taxon>Legionellaceae</taxon>
        <taxon>Legionella</taxon>
    </lineage>
</organism>
<evidence type="ECO:0000313" key="7">
    <source>
        <dbReference type="EMBL" id="KTC78278.1"/>
    </source>
</evidence>
<dbReference type="InterPro" id="IPR007485">
    <property type="entry name" value="LPS_assembly_LptE"/>
</dbReference>
<dbReference type="OrthoDB" id="7349153at2"/>
<dbReference type="GO" id="GO:0043165">
    <property type="term" value="P:Gram-negative-bacterium-type cell outer membrane assembly"/>
    <property type="evidence" value="ECO:0007669"/>
    <property type="project" value="UniProtKB-UniRule"/>
</dbReference>
<reference evidence="7 8" key="1">
    <citation type="submission" date="2015-11" db="EMBL/GenBank/DDBJ databases">
        <title>Genomic analysis of 38 Legionella species identifies large and diverse effector repertoires.</title>
        <authorList>
            <person name="Burstein D."/>
            <person name="Amaro F."/>
            <person name="Zusman T."/>
            <person name="Lifshitz Z."/>
            <person name="Cohen O."/>
            <person name="Gilbert J.A."/>
            <person name="Pupko T."/>
            <person name="Shuman H.A."/>
            <person name="Segal G."/>
        </authorList>
    </citation>
    <scope>NUCLEOTIDE SEQUENCE [LARGE SCALE GENOMIC DNA]</scope>
    <source>
        <strain evidence="7 8">ATCC 43878</strain>
    </source>
</reference>
<dbReference type="EMBL" id="LNXV01000033">
    <property type="protein sequence ID" value="KTC78278.1"/>
    <property type="molecule type" value="Genomic_DNA"/>
</dbReference>
<comment type="subcellular location">
    <subcellularLocation>
        <location evidence="6">Cell outer membrane</location>
        <topology evidence="6">Lipid-anchor</topology>
    </subcellularLocation>
</comment>
<keyword evidence="2 6" id="KW-0472">Membrane</keyword>
<dbReference type="PROSITE" id="PS51257">
    <property type="entry name" value="PROKAR_LIPOPROTEIN"/>
    <property type="match status" value="1"/>
</dbReference>
<evidence type="ECO:0000256" key="6">
    <source>
        <dbReference type="HAMAP-Rule" id="MF_01186"/>
    </source>
</evidence>
<evidence type="ECO:0000256" key="2">
    <source>
        <dbReference type="ARBA" id="ARBA00023136"/>
    </source>
</evidence>
<evidence type="ECO:0000313" key="8">
    <source>
        <dbReference type="Proteomes" id="UP000054742"/>
    </source>
</evidence>
<dbReference type="STRING" id="29422.Lbru_2570"/>
<dbReference type="Gene3D" id="3.30.160.150">
    <property type="entry name" value="Lipoprotein like domain"/>
    <property type="match status" value="1"/>
</dbReference>
<evidence type="ECO:0000256" key="4">
    <source>
        <dbReference type="ARBA" id="ARBA00023237"/>
    </source>
</evidence>
<dbReference type="AlphaFoldDB" id="A0A0W0S473"/>
<comment type="subunit">
    <text evidence="6">Component of the lipopolysaccharide transport and assembly complex. Interacts with LptD.</text>
</comment>
<dbReference type="GO" id="GO:0001530">
    <property type="term" value="F:lipopolysaccharide binding"/>
    <property type="evidence" value="ECO:0007669"/>
    <property type="project" value="TreeGrafter"/>
</dbReference>
<comment type="caution">
    <text evidence="7">The sequence shown here is derived from an EMBL/GenBank/DDBJ whole genome shotgun (WGS) entry which is preliminary data.</text>
</comment>
<comment type="similarity">
    <text evidence="6">Belongs to the LptE lipoprotein family.</text>
</comment>
<dbReference type="PANTHER" id="PTHR38098">
    <property type="entry name" value="LPS-ASSEMBLY LIPOPROTEIN LPTE"/>
    <property type="match status" value="1"/>
</dbReference>
<keyword evidence="8" id="KW-1185">Reference proteome</keyword>
<accession>A0A0W0S473</accession>
<dbReference type="Pfam" id="PF04390">
    <property type="entry name" value="LptE"/>
    <property type="match status" value="1"/>
</dbReference>
<dbReference type="HAMAP" id="MF_01186">
    <property type="entry name" value="LPS_assembly_LptE"/>
    <property type="match status" value="1"/>
</dbReference>
<evidence type="ECO:0000256" key="1">
    <source>
        <dbReference type="ARBA" id="ARBA00022729"/>
    </source>
</evidence>